<dbReference type="Proteomes" id="UP000295511">
    <property type="component" value="Unassembled WGS sequence"/>
</dbReference>
<proteinExistence type="predicted"/>
<dbReference type="PANTHER" id="PTHR30461">
    <property type="entry name" value="DNA-INVERTASE FROM LAMBDOID PROPHAGE"/>
    <property type="match status" value="1"/>
</dbReference>
<dbReference type="EMBL" id="SMRU01000023">
    <property type="protein sequence ID" value="TDF92401.1"/>
    <property type="molecule type" value="Genomic_DNA"/>
</dbReference>
<evidence type="ECO:0000259" key="2">
    <source>
        <dbReference type="PROSITE" id="PS51737"/>
    </source>
</evidence>
<dbReference type="CDD" id="cd00338">
    <property type="entry name" value="Ser_Recombinase"/>
    <property type="match status" value="1"/>
</dbReference>
<dbReference type="AlphaFoldDB" id="A0A4R5KB91"/>
<dbReference type="InterPro" id="IPR011109">
    <property type="entry name" value="DNA_bind_recombinase_dom"/>
</dbReference>
<dbReference type="InterPro" id="IPR050639">
    <property type="entry name" value="SSR_resolvase"/>
</dbReference>
<comment type="caution">
    <text evidence="3">The sequence shown here is derived from an EMBL/GenBank/DDBJ whole genome shotgun (WGS) entry which is preliminary data.</text>
</comment>
<dbReference type="GO" id="GO:0000150">
    <property type="term" value="F:DNA strand exchange activity"/>
    <property type="evidence" value="ECO:0007669"/>
    <property type="project" value="InterPro"/>
</dbReference>
<accession>A0A4R5KB91</accession>
<dbReference type="GO" id="GO:0003677">
    <property type="term" value="F:DNA binding"/>
    <property type="evidence" value="ECO:0007669"/>
    <property type="project" value="InterPro"/>
</dbReference>
<protein>
    <submittedName>
        <fullName evidence="3">Recombinase family protein</fullName>
    </submittedName>
</protein>
<organism evidence="3 4">
    <name type="scientific">Arthrobacter terricola</name>
    <dbReference type="NCBI Taxonomy" id="2547396"/>
    <lineage>
        <taxon>Bacteria</taxon>
        <taxon>Bacillati</taxon>
        <taxon>Actinomycetota</taxon>
        <taxon>Actinomycetes</taxon>
        <taxon>Micrococcales</taxon>
        <taxon>Micrococcaceae</taxon>
        <taxon>Arthrobacter</taxon>
    </lineage>
</organism>
<dbReference type="SMART" id="SM00857">
    <property type="entry name" value="Resolvase"/>
    <property type="match status" value="1"/>
</dbReference>
<dbReference type="PANTHER" id="PTHR30461:SF23">
    <property type="entry name" value="DNA RECOMBINASE-RELATED"/>
    <property type="match status" value="1"/>
</dbReference>
<evidence type="ECO:0000259" key="1">
    <source>
        <dbReference type="PROSITE" id="PS51736"/>
    </source>
</evidence>
<dbReference type="InterPro" id="IPR036162">
    <property type="entry name" value="Resolvase-like_N_sf"/>
</dbReference>
<dbReference type="Gene3D" id="3.40.50.1390">
    <property type="entry name" value="Resolvase, N-terminal catalytic domain"/>
    <property type="match status" value="1"/>
</dbReference>
<dbReference type="InterPro" id="IPR006119">
    <property type="entry name" value="Resolv_N"/>
</dbReference>
<evidence type="ECO:0000313" key="3">
    <source>
        <dbReference type="EMBL" id="TDF92401.1"/>
    </source>
</evidence>
<dbReference type="Pfam" id="PF07508">
    <property type="entry name" value="Recombinase"/>
    <property type="match status" value="1"/>
</dbReference>
<keyword evidence="4" id="KW-1185">Reference proteome</keyword>
<dbReference type="Gene3D" id="3.90.1750.20">
    <property type="entry name" value="Putative Large Serine Recombinase, Chain B, Domain 2"/>
    <property type="match status" value="1"/>
</dbReference>
<feature type="domain" description="Resolvase/invertase-type recombinase catalytic" evidence="1">
    <location>
        <begin position="63"/>
        <end position="217"/>
    </location>
</feature>
<dbReference type="PROSITE" id="PS51736">
    <property type="entry name" value="RECOMBINASES_3"/>
    <property type="match status" value="1"/>
</dbReference>
<dbReference type="Pfam" id="PF00239">
    <property type="entry name" value="Resolvase"/>
    <property type="match status" value="1"/>
</dbReference>
<name>A0A4R5KB91_9MICC</name>
<sequence length="562" mass="63758">MGWIPTLVGGSGWPIFESGWRKQQVVSDPDCCNNPNLLADIVTEGGVSTMEKPRKRPGTADVVAREYLRVSKDRYSTGKSPDQQHDDNAKAVQNQGWQLHPKAYRDDDRSASRYAKRDREDFDRLISDLKAGRFEATILVLWESSRGSRRVGEWLTLIELCEERAIRIFVTTHGRDYDPGNPRDRRSLLEDAVDSEYESAKTSTRVKRDVRAAAEKGRPHGKNLYGYRRVYHETTRELLRVEPDPDQAKVVKEAAERVLAGETLYSIAKLFNERGIPPRRASYKAQRQHLGWTPPAVRQMLTTPAYAGKRQYHGEIVSDAVWPALLDADTWENRLMPLLNARGGKKANDWPARHLLTGIAVCGVCGGGVIPGKQNKGSQTFDDDGNPLPRRHYAIYVCKGAPGLSGSHVAMKEEHLDLVVVEMVLERVKRPDFLARVGRQGEGVDAERQALLDEIEEHREYLEAVRKQAAARKRLDLLFDQEDRIRPLIVAAQKRLEHLTATDPLVLDLAKAEDVRAAWERLELASKRRIIRALMTPRIGPMREGWKGRRAIDYDRVQPGWQ</sequence>
<dbReference type="SUPFAM" id="SSF53041">
    <property type="entry name" value="Resolvase-like"/>
    <property type="match status" value="1"/>
</dbReference>
<reference evidence="3 4" key="1">
    <citation type="submission" date="2019-03" db="EMBL/GenBank/DDBJ databases">
        <title>Whole genome sequence of Arthrobacter sp JH1-1.</title>
        <authorList>
            <person name="Trinh H.N."/>
        </authorList>
    </citation>
    <scope>NUCLEOTIDE SEQUENCE [LARGE SCALE GENOMIC DNA]</scope>
    <source>
        <strain evidence="3 4">JH1-1</strain>
    </source>
</reference>
<dbReference type="PROSITE" id="PS51737">
    <property type="entry name" value="RECOMBINASE_DNA_BIND"/>
    <property type="match status" value="1"/>
</dbReference>
<evidence type="ECO:0000313" key="4">
    <source>
        <dbReference type="Proteomes" id="UP000295511"/>
    </source>
</evidence>
<dbReference type="InterPro" id="IPR038109">
    <property type="entry name" value="DNA_bind_recomb_sf"/>
</dbReference>
<feature type="domain" description="Recombinase" evidence="2">
    <location>
        <begin position="224"/>
        <end position="345"/>
    </location>
</feature>
<gene>
    <name evidence="3" type="ORF">E1809_17820</name>
</gene>
<dbReference type="OrthoDB" id="4500247at2"/>